<evidence type="ECO:0000313" key="2">
    <source>
        <dbReference type="Proteomes" id="UP001390339"/>
    </source>
</evidence>
<comment type="caution">
    <text evidence="1">The sequence shown here is derived from an EMBL/GenBank/DDBJ whole genome shotgun (WGS) entry which is preliminary data.</text>
</comment>
<gene>
    <name evidence="1" type="ORF">PGQ11_001558</name>
</gene>
<evidence type="ECO:0000313" key="1">
    <source>
        <dbReference type="EMBL" id="KAK8880264.1"/>
    </source>
</evidence>
<name>A0ABR2JNA7_9PEZI</name>
<keyword evidence="2" id="KW-1185">Reference proteome</keyword>
<organism evidence="1 2">
    <name type="scientific">Apiospora arundinis</name>
    <dbReference type="NCBI Taxonomy" id="335852"/>
    <lineage>
        <taxon>Eukaryota</taxon>
        <taxon>Fungi</taxon>
        <taxon>Dikarya</taxon>
        <taxon>Ascomycota</taxon>
        <taxon>Pezizomycotina</taxon>
        <taxon>Sordariomycetes</taxon>
        <taxon>Xylariomycetidae</taxon>
        <taxon>Amphisphaeriales</taxon>
        <taxon>Apiosporaceae</taxon>
        <taxon>Apiospora</taxon>
    </lineage>
</organism>
<dbReference type="EMBL" id="JAPCWZ010000001">
    <property type="protein sequence ID" value="KAK8880264.1"/>
    <property type="molecule type" value="Genomic_DNA"/>
</dbReference>
<protein>
    <submittedName>
        <fullName evidence="1">Uncharacterized protein</fullName>
    </submittedName>
</protein>
<accession>A0ABR2JNA7</accession>
<proteinExistence type="predicted"/>
<dbReference type="Proteomes" id="UP001390339">
    <property type="component" value="Unassembled WGS sequence"/>
</dbReference>
<sequence>MAGPSRSYRRRFRALVTPALYHTVTVCKQGGPYQFEAFLCTVLSSPDDIAPLDPLVLAWETVVVRSFDERDDGNEYWGQYFVVLAALLLPRLTTLYCADFNGAGSPDGLATLMGIADRLAPEPGSVAPFWKELTDIKLNGGFSKYPLGPVPIACFATLWPSIKSIYSAGYANCGEGLLPVFDSLAPASSSLEALELGPWSQPNHQNLDAMLKAPRALKLFRYDMGNPWTYFPLRTDVLQQSLEYQKHALQEVSIIHRHCRFSPDEEFELMSFAALSSLRVLEISLRCVFAKCYVCFDEGLDRLHARRADGCAHRLLAEILSASIETVRFAQCGGQADARLLDSALLRMLEVRDERIPRLRAIEVHVDQDVEWKAVVDAGHFLGNSVRTAEAAGISFEVVSGSNLTTVNLNRRESELVEDARWGD</sequence>
<reference evidence="1 2" key="1">
    <citation type="journal article" date="2024" name="IMA Fungus">
        <title>Apiospora arundinis, a panoply of carbohydrate-active enzymes and secondary metabolites.</title>
        <authorList>
            <person name="Sorensen T."/>
            <person name="Petersen C."/>
            <person name="Muurmann A.T."/>
            <person name="Christiansen J.V."/>
            <person name="Brundto M.L."/>
            <person name="Overgaard C.K."/>
            <person name="Boysen A.T."/>
            <person name="Wollenberg R.D."/>
            <person name="Larsen T.O."/>
            <person name="Sorensen J.L."/>
            <person name="Nielsen K.L."/>
            <person name="Sondergaard T.E."/>
        </authorList>
    </citation>
    <scope>NUCLEOTIDE SEQUENCE [LARGE SCALE GENOMIC DNA]</scope>
    <source>
        <strain evidence="1 2">AAU 773</strain>
    </source>
</reference>